<evidence type="ECO:0000256" key="11">
    <source>
        <dbReference type="RuleBase" id="RU362125"/>
    </source>
</evidence>
<dbReference type="InterPro" id="IPR034183">
    <property type="entry name" value="IVD"/>
</dbReference>
<evidence type="ECO:0000256" key="9">
    <source>
        <dbReference type="ARBA" id="ARBA00023002"/>
    </source>
</evidence>
<comment type="pathway">
    <text evidence="2">Amino-acid degradation; L-leucine degradation; (S)-3-hydroxy-3-methylglutaryl-CoA from 3-isovaleryl-CoA: step 1/3.</text>
</comment>
<dbReference type="Gene3D" id="1.10.540.10">
    <property type="entry name" value="Acyl-CoA dehydrogenase/oxidase, N-terminal domain"/>
    <property type="match status" value="1"/>
</dbReference>
<feature type="domain" description="Acyl-CoA oxidase/dehydrogenase middle" evidence="13">
    <location>
        <begin position="123"/>
        <end position="220"/>
    </location>
</feature>
<protein>
    <recommendedName>
        <fullName evidence="5">Isovaleryl-CoA dehydrogenase, mitochondrial</fullName>
        <ecNumber evidence="4">1.3.8.4</ecNumber>
    </recommendedName>
</protein>
<comment type="cofactor">
    <cofactor evidence="1 11">
        <name>FAD</name>
        <dbReference type="ChEBI" id="CHEBI:57692"/>
    </cofactor>
</comment>
<evidence type="ECO:0000256" key="2">
    <source>
        <dbReference type="ARBA" id="ARBA00004898"/>
    </source>
</evidence>
<dbReference type="InterPro" id="IPR006089">
    <property type="entry name" value="Acyl-CoA_DH_CS"/>
</dbReference>
<dbReference type="Gene3D" id="2.40.110.10">
    <property type="entry name" value="Butyryl-CoA Dehydrogenase, subunit A, domain 2"/>
    <property type="match status" value="1"/>
</dbReference>
<evidence type="ECO:0000256" key="4">
    <source>
        <dbReference type="ARBA" id="ARBA00012044"/>
    </source>
</evidence>
<evidence type="ECO:0000256" key="10">
    <source>
        <dbReference type="ARBA" id="ARBA00052875"/>
    </source>
</evidence>
<evidence type="ECO:0000259" key="14">
    <source>
        <dbReference type="Pfam" id="PF02771"/>
    </source>
</evidence>
<evidence type="ECO:0000259" key="12">
    <source>
        <dbReference type="Pfam" id="PF00441"/>
    </source>
</evidence>
<evidence type="ECO:0000256" key="8">
    <source>
        <dbReference type="ARBA" id="ARBA00022946"/>
    </source>
</evidence>
<keyword evidence="9 11" id="KW-0560">Oxidoreductase</keyword>
<evidence type="ECO:0000313" key="15">
    <source>
        <dbReference type="EMBL" id="QYR52251.1"/>
    </source>
</evidence>
<dbReference type="InterPro" id="IPR009100">
    <property type="entry name" value="AcylCoA_DH/oxidase_NM_dom_sf"/>
</dbReference>
<dbReference type="CDD" id="cd01156">
    <property type="entry name" value="IVD"/>
    <property type="match status" value="1"/>
</dbReference>
<dbReference type="EC" id="1.3.8.4" evidence="4"/>
<comment type="similarity">
    <text evidence="3 11">Belongs to the acyl-CoA dehydrogenase family.</text>
</comment>
<reference evidence="15 16" key="1">
    <citation type="submission" date="2021-08" db="EMBL/GenBank/DDBJ databases">
        <title>Lysobacter sp. strain CJ11 Genome sequencing and assembly.</title>
        <authorList>
            <person name="Kim I."/>
        </authorList>
    </citation>
    <scope>NUCLEOTIDE SEQUENCE [LARGE SCALE GENOMIC DNA]</scope>
    <source>
        <strain evidence="15 16">CJ11</strain>
    </source>
</reference>
<evidence type="ECO:0000256" key="7">
    <source>
        <dbReference type="ARBA" id="ARBA00022827"/>
    </source>
</evidence>
<accession>A0ABX8WN53</accession>
<dbReference type="Proteomes" id="UP000824755">
    <property type="component" value="Chromosome"/>
</dbReference>
<dbReference type="InterPro" id="IPR036250">
    <property type="entry name" value="AcylCo_DH-like_C"/>
</dbReference>
<dbReference type="InterPro" id="IPR013786">
    <property type="entry name" value="AcylCoA_DH/ox_N"/>
</dbReference>
<dbReference type="Pfam" id="PF02770">
    <property type="entry name" value="Acyl-CoA_dh_M"/>
    <property type="match status" value="1"/>
</dbReference>
<feature type="domain" description="Acyl-CoA dehydrogenase/oxidase C-terminal" evidence="12">
    <location>
        <begin position="232"/>
        <end position="380"/>
    </location>
</feature>
<proteinExistence type="inferred from homology"/>
<dbReference type="InterPro" id="IPR009075">
    <property type="entry name" value="AcylCo_DH/oxidase_C"/>
</dbReference>
<evidence type="ECO:0000259" key="13">
    <source>
        <dbReference type="Pfam" id="PF02770"/>
    </source>
</evidence>
<dbReference type="PANTHER" id="PTHR43884">
    <property type="entry name" value="ACYL-COA DEHYDROGENASE"/>
    <property type="match status" value="1"/>
</dbReference>
<organism evidence="15 16">
    <name type="scientific">Lysobacter soyae</name>
    <dbReference type="NCBI Taxonomy" id="2764185"/>
    <lineage>
        <taxon>Bacteria</taxon>
        <taxon>Pseudomonadati</taxon>
        <taxon>Pseudomonadota</taxon>
        <taxon>Gammaproteobacteria</taxon>
        <taxon>Lysobacterales</taxon>
        <taxon>Lysobacteraceae</taxon>
        <taxon>Lysobacter</taxon>
    </lineage>
</organism>
<keyword evidence="6 11" id="KW-0285">Flavoprotein</keyword>
<comment type="catalytic activity">
    <reaction evidence="10">
        <text>3-methylbutanoyl-CoA + oxidized [electron-transfer flavoprotein] + H(+) = 3-methylbut-2-enoyl-CoA + reduced [electron-transfer flavoprotein]</text>
        <dbReference type="Rhea" id="RHEA:12276"/>
        <dbReference type="Rhea" id="RHEA-COMP:10685"/>
        <dbReference type="Rhea" id="RHEA-COMP:10686"/>
        <dbReference type="ChEBI" id="CHEBI:15378"/>
        <dbReference type="ChEBI" id="CHEBI:57344"/>
        <dbReference type="ChEBI" id="CHEBI:57345"/>
        <dbReference type="ChEBI" id="CHEBI:57692"/>
        <dbReference type="ChEBI" id="CHEBI:58307"/>
        <dbReference type="EC" id="1.3.8.4"/>
    </reaction>
</comment>
<evidence type="ECO:0000256" key="5">
    <source>
        <dbReference type="ARBA" id="ARBA00018258"/>
    </source>
</evidence>
<dbReference type="InterPro" id="IPR006091">
    <property type="entry name" value="Acyl-CoA_Oxase/DH_mid-dom"/>
</dbReference>
<dbReference type="InterPro" id="IPR037069">
    <property type="entry name" value="AcylCoA_DH/ox_N_sf"/>
</dbReference>
<evidence type="ECO:0000256" key="3">
    <source>
        <dbReference type="ARBA" id="ARBA00009347"/>
    </source>
</evidence>
<dbReference type="PROSITE" id="PS00072">
    <property type="entry name" value="ACYL_COA_DH_1"/>
    <property type="match status" value="1"/>
</dbReference>
<keyword evidence="16" id="KW-1185">Reference proteome</keyword>
<dbReference type="InterPro" id="IPR046373">
    <property type="entry name" value="Acyl-CoA_Oxase/DH_mid-dom_sf"/>
</dbReference>
<evidence type="ECO:0000256" key="1">
    <source>
        <dbReference type="ARBA" id="ARBA00001974"/>
    </source>
</evidence>
<dbReference type="SUPFAM" id="SSF56645">
    <property type="entry name" value="Acyl-CoA dehydrogenase NM domain-like"/>
    <property type="match status" value="1"/>
</dbReference>
<gene>
    <name evidence="15" type="ORF">H8L67_06430</name>
</gene>
<keyword evidence="8" id="KW-0809">Transit peptide</keyword>
<evidence type="ECO:0000256" key="6">
    <source>
        <dbReference type="ARBA" id="ARBA00022630"/>
    </source>
</evidence>
<dbReference type="PANTHER" id="PTHR43884:SF12">
    <property type="entry name" value="ISOVALERYL-COA DEHYDROGENASE, MITOCHONDRIAL-RELATED"/>
    <property type="match status" value="1"/>
</dbReference>
<dbReference type="Pfam" id="PF00441">
    <property type="entry name" value="Acyl-CoA_dh_1"/>
    <property type="match status" value="1"/>
</dbReference>
<evidence type="ECO:0000313" key="16">
    <source>
        <dbReference type="Proteomes" id="UP000824755"/>
    </source>
</evidence>
<dbReference type="PROSITE" id="PS00073">
    <property type="entry name" value="ACYL_COA_DH_2"/>
    <property type="match status" value="1"/>
</dbReference>
<dbReference type="PIRSF" id="PIRSF016578">
    <property type="entry name" value="HsaA"/>
    <property type="match status" value="1"/>
</dbReference>
<name>A0ABX8WN53_9GAMM</name>
<dbReference type="Pfam" id="PF02771">
    <property type="entry name" value="Acyl-CoA_dh_N"/>
    <property type="match status" value="1"/>
</dbReference>
<keyword evidence="7 11" id="KW-0274">FAD</keyword>
<dbReference type="Gene3D" id="1.20.140.10">
    <property type="entry name" value="Butyryl-CoA Dehydrogenase, subunit A, domain 3"/>
    <property type="match status" value="1"/>
</dbReference>
<feature type="domain" description="Acyl-CoA dehydrogenase/oxidase N-terminal" evidence="14">
    <location>
        <begin position="8"/>
        <end position="119"/>
    </location>
</feature>
<sequence>MRIPSLGEELDALRDAVRRFAENEIAPRAAAIDEENLFPQDLWPKLGEMGLLGITIPAEFGGSEMGYLAHMVAMEEISRASGSVGLSYGAHSNLCVNNLYANGNQAQREKYLPKLCSGEWKGALAMSEPGAGSDVVGSMSCRAELKDGVWVANGNKMWITNGPEADALVVYMRTAGKEAGSRGMTAFIVERGMKGFSTAQKLDKFGMRGSNTCELVFENCEIPQENVLGEVNQGVKVLMSGLNTERLVLTGGPLGLMQAALDITLPYVRERKQFDQAIGTFQLMQGKVADMYTKLQSSRAFAYQTARDYDAGFKSRVDAAACLMHASEASVEVTLEAIQALGGNGYINEFPTGRFLRDAKLYAIGAGTNEIRRMLIGRELFAGNS</sequence>
<dbReference type="EMBL" id="CP080544">
    <property type="protein sequence ID" value="QYR52251.1"/>
    <property type="molecule type" value="Genomic_DNA"/>
</dbReference>
<dbReference type="SUPFAM" id="SSF47203">
    <property type="entry name" value="Acyl-CoA dehydrogenase C-terminal domain-like"/>
    <property type="match status" value="1"/>
</dbReference>
<dbReference type="RefSeq" id="WP_220379038.1">
    <property type="nucleotide sequence ID" value="NZ_CP080544.1"/>
</dbReference>